<accession>A0AAE1T8W6</accession>
<dbReference type="InterPro" id="IPR041577">
    <property type="entry name" value="RT_RNaseH_2"/>
</dbReference>
<dbReference type="EMBL" id="JACGWL010000532">
    <property type="protein sequence ID" value="KAK4383688.1"/>
    <property type="molecule type" value="Genomic_DNA"/>
</dbReference>
<dbReference type="PANTHER" id="PTHR48475">
    <property type="entry name" value="RIBONUCLEASE H"/>
    <property type="match status" value="1"/>
</dbReference>
<evidence type="ECO:0000313" key="3">
    <source>
        <dbReference type="Proteomes" id="UP001289374"/>
    </source>
</evidence>
<name>A0AAE1T8W6_9LAMI</name>
<dbReference type="AlphaFoldDB" id="A0AAE1T8W6"/>
<evidence type="ECO:0000259" key="1">
    <source>
        <dbReference type="Pfam" id="PF17919"/>
    </source>
</evidence>
<dbReference type="InterPro" id="IPR043502">
    <property type="entry name" value="DNA/RNA_pol_sf"/>
</dbReference>
<protein>
    <recommendedName>
        <fullName evidence="1">Reverse transcriptase/retrotransposon-derived protein RNase H-like domain-containing protein</fullName>
    </recommendedName>
</protein>
<comment type="caution">
    <text evidence="2">The sequence shown here is derived from an EMBL/GenBank/DDBJ whole genome shotgun (WGS) entry which is preliminary data.</text>
</comment>
<dbReference type="SUPFAM" id="SSF56672">
    <property type="entry name" value="DNA/RNA polymerases"/>
    <property type="match status" value="1"/>
</dbReference>
<dbReference type="Proteomes" id="UP001289374">
    <property type="component" value="Unassembled WGS sequence"/>
</dbReference>
<dbReference type="InterPro" id="IPR043128">
    <property type="entry name" value="Rev_trsase/Diguanyl_cyclase"/>
</dbReference>
<sequence>MRSRVQGESFPGFIVTQRGIEANSLKIKTILEMKAPANVNEVQKLTERIVLSRFISKAVEKSLSFFKVLRKAKNFEWDTLCQQAFEKLKKYPAELPLLVKPIRGDTLYLYLSTTPKLLALSSSTKTGEKMSIYYVSKVLNRADGQYTSIEKMALTLVITAKRLRPYFFSHPIGVKTNMPLKQTLEKSDTSRRLVKWAVDLSE</sequence>
<dbReference type="PANTHER" id="PTHR48475:SF2">
    <property type="entry name" value="RIBONUCLEASE H"/>
    <property type="match status" value="1"/>
</dbReference>
<reference evidence="2" key="1">
    <citation type="submission" date="2020-06" db="EMBL/GenBank/DDBJ databases">
        <authorList>
            <person name="Li T."/>
            <person name="Hu X."/>
            <person name="Zhang T."/>
            <person name="Song X."/>
            <person name="Zhang H."/>
            <person name="Dai N."/>
            <person name="Sheng W."/>
            <person name="Hou X."/>
            <person name="Wei L."/>
        </authorList>
    </citation>
    <scope>NUCLEOTIDE SEQUENCE</scope>
    <source>
        <strain evidence="2">K16</strain>
        <tissue evidence="2">Leaf</tissue>
    </source>
</reference>
<dbReference type="Pfam" id="PF17919">
    <property type="entry name" value="RT_RNaseH_2"/>
    <property type="match status" value="1"/>
</dbReference>
<organism evidence="2 3">
    <name type="scientific">Sesamum angolense</name>
    <dbReference type="NCBI Taxonomy" id="2727404"/>
    <lineage>
        <taxon>Eukaryota</taxon>
        <taxon>Viridiplantae</taxon>
        <taxon>Streptophyta</taxon>
        <taxon>Embryophyta</taxon>
        <taxon>Tracheophyta</taxon>
        <taxon>Spermatophyta</taxon>
        <taxon>Magnoliopsida</taxon>
        <taxon>eudicotyledons</taxon>
        <taxon>Gunneridae</taxon>
        <taxon>Pentapetalae</taxon>
        <taxon>asterids</taxon>
        <taxon>lamiids</taxon>
        <taxon>Lamiales</taxon>
        <taxon>Pedaliaceae</taxon>
        <taxon>Sesamum</taxon>
    </lineage>
</organism>
<proteinExistence type="predicted"/>
<gene>
    <name evidence="2" type="ORF">Sango_2753700</name>
</gene>
<reference evidence="2" key="2">
    <citation type="journal article" date="2024" name="Plant">
        <title>Genomic evolution and insights into agronomic trait innovations of Sesamum species.</title>
        <authorList>
            <person name="Miao H."/>
            <person name="Wang L."/>
            <person name="Qu L."/>
            <person name="Liu H."/>
            <person name="Sun Y."/>
            <person name="Le M."/>
            <person name="Wang Q."/>
            <person name="Wei S."/>
            <person name="Zheng Y."/>
            <person name="Lin W."/>
            <person name="Duan Y."/>
            <person name="Cao H."/>
            <person name="Xiong S."/>
            <person name="Wang X."/>
            <person name="Wei L."/>
            <person name="Li C."/>
            <person name="Ma Q."/>
            <person name="Ju M."/>
            <person name="Zhao R."/>
            <person name="Li G."/>
            <person name="Mu C."/>
            <person name="Tian Q."/>
            <person name="Mei H."/>
            <person name="Zhang T."/>
            <person name="Gao T."/>
            <person name="Zhang H."/>
        </authorList>
    </citation>
    <scope>NUCLEOTIDE SEQUENCE</scope>
    <source>
        <strain evidence="2">K16</strain>
    </source>
</reference>
<keyword evidence="3" id="KW-1185">Reference proteome</keyword>
<evidence type="ECO:0000313" key="2">
    <source>
        <dbReference type="EMBL" id="KAK4383688.1"/>
    </source>
</evidence>
<feature type="domain" description="Reverse transcriptase/retrotransposon-derived protein RNase H-like" evidence="1">
    <location>
        <begin position="77"/>
        <end position="172"/>
    </location>
</feature>
<dbReference type="Gene3D" id="3.30.70.270">
    <property type="match status" value="1"/>
</dbReference>